<keyword evidence="2" id="KW-1185">Reference proteome</keyword>
<dbReference type="InterPro" id="IPR022208">
    <property type="entry name" value="DUF3737"/>
</dbReference>
<organism evidence="1 2">
    <name type="scientific">Bifidobacterium italicum</name>
    <dbReference type="NCBI Taxonomy" id="1960968"/>
    <lineage>
        <taxon>Bacteria</taxon>
        <taxon>Bacillati</taxon>
        <taxon>Actinomycetota</taxon>
        <taxon>Actinomycetes</taxon>
        <taxon>Bifidobacteriales</taxon>
        <taxon>Bifidobacteriaceae</taxon>
        <taxon>Bifidobacterium</taxon>
    </lineage>
</organism>
<dbReference type="InterPro" id="IPR011050">
    <property type="entry name" value="Pectin_lyase_fold/virulence"/>
</dbReference>
<proteinExistence type="predicted"/>
<dbReference type="AlphaFoldDB" id="A0A2A2EKH0"/>
<sequence length="299" mass="34319">MRTLKIHRTRKDIAIQEIRGQRLTGERALFAQRDALIEDCVFEDGESPLKESRDVTVKDTVFRWKYPLWYGDHVEVTNSLFEFNAHAAFWYSRHMRFADCTIQVPKEFRRNEDVTVERTAFTDAAETFWQCRDVTLRHVSASGDYFAMNCEDMDISDFQLTGNYCFDGARDITVERARLLSKDAFWNCENVTVRDSFISGEYLAWNTRNITFENCTIESLQGLCYIDRLTMRNCRLINTTRASEYCTGIDADVTTHVDGVVNPVSGTIRAAGFGDVVQDDPAIDTSKVRLVDTTKTARA</sequence>
<gene>
    <name evidence="1" type="ORF">B1400_0742</name>
</gene>
<accession>A0A2A2EKH0</accession>
<reference evidence="1 2" key="1">
    <citation type="journal article" date="2017" name="ISME J.">
        <title>Unveiling bifidobacterial biogeography across the mammalian branch of the tree of life.</title>
        <authorList>
            <person name="Milani C."/>
            <person name="Mangifesta M."/>
            <person name="Mancabelli L."/>
            <person name="Lugli G.A."/>
            <person name="James K."/>
            <person name="Duranti S."/>
            <person name="Turroni F."/>
            <person name="Ferrario C."/>
            <person name="Ossiprandi M.C."/>
            <person name="van Sinderen D."/>
            <person name="Ventura M."/>
        </authorList>
    </citation>
    <scope>NUCLEOTIDE SEQUENCE [LARGE SCALE GENOMIC DNA]</scope>
    <source>
        <strain evidence="1 2">70</strain>
    </source>
</reference>
<protein>
    <submittedName>
        <fullName evidence="1">Hydrogenase</fullName>
    </submittedName>
</protein>
<evidence type="ECO:0000313" key="2">
    <source>
        <dbReference type="Proteomes" id="UP000217986"/>
    </source>
</evidence>
<dbReference type="EMBL" id="MVOG01000010">
    <property type="protein sequence ID" value="PAU69543.1"/>
    <property type="molecule type" value="Genomic_DNA"/>
</dbReference>
<dbReference type="Proteomes" id="UP000217986">
    <property type="component" value="Unassembled WGS sequence"/>
</dbReference>
<comment type="caution">
    <text evidence="1">The sequence shown here is derived from an EMBL/GenBank/DDBJ whole genome shotgun (WGS) entry which is preliminary data.</text>
</comment>
<dbReference type="SUPFAM" id="SSF51126">
    <property type="entry name" value="Pectin lyase-like"/>
    <property type="match status" value="1"/>
</dbReference>
<evidence type="ECO:0000313" key="1">
    <source>
        <dbReference type="EMBL" id="PAU69543.1"/>
    </source>
</evidence>
<dbReference type="Pfam" id="PF12541">
    <property type="entry name" value="DUF3737"/>
    <property type="match status" value="1"/>
</dbReference>
<dbReference type="Gene3D" id="2.160.20.10">
    <property type="entry name" value="Single-stranded right-handed beta-helix, Pectin lyase-like"/>
    <property type="match status" value="1"/>
</dbReference>
<name>A0A2A2EKH0_9BIFI</name>
<dbReference type="InterPro" id="IPR012334">
    <property type="entry name" value="Pectin_lyas_fold"/>
</dbReference>